<keyword evidence="2" id="KW-1185">Reference proteome</keyword>
<accession>A0A4C1VG45</accession>
<evidence type="ECO:0000313" key="1">
    <source>
        <dbReference type="EMBL" id="GBP37267.1"/>
    </source>
</evidence>
<comment type="caution">
    <text evidence="1">The sequence shown here is derived from an EMBL/GenBank/DDBJ whole genome shotgun (WGS) entry which is preliminary data.</text>
</comment>
<proteinExistence type="predicted"/>
<protein>
    <submittedName>
        <fullName evidence="1">Uncharacterized protein</fullName>
    </submittedName>
</protein>
<sequence length="105" mass="12235">MPEKSFSSRRAKEKISAMNFDVSKLMPKKSKLRNMYVELNKDDVMRAIGHLDRHQSLDAESKRPVILHWKNRITELLAQNAHQKCMHGNHTNGLRRNRKNCPQSG</sequence>
<reference evidence="1 2" key="1">
    <citation type="journal article" date="2019" name="Commun. Biol.">
        <title>The bagworm genome reveals a unique fibroin gene that provides high tensile strength.</title>
        <authorList>
            <person name="Kono N."/>
            <person name="Nakamura H."/>
            <person name="Ohtoshi R."/>
            <person name="Tomita M."/>
            <person name="Numata K."/>
            <person name="Arakawa K."/>
        </authorList>
    </citation>
    <scope>NUCLEOTIDE SEQUENCE [LARGE SCALE GENOMIC DNA]</scope>
</reference>
<name>A0A4C1VG45_EUMVA</name>
<evidence type="ECO:0000313" key="2">
    <source>
        <dbReference type="Proteomes" id="UP000299102"/>
    </source>
</evidence>
<gene>
    <name evidence="1" type="ORF">EVAR_35700_1</name>
</gene>
<organism evidence="1 2">
    <name type="scientific">Eumeta variegata</name>
    <name type="common">Bagworm moth</name>
    <name type="synonym">Eumeta japonica</name>
    <dbReference type="NCBI Taxonomy" id="151549"/>
    <lineage>
        <taxon>Eukaryota</taxon>
        <taxon>Metazoa</taxon>
        <taxon>Ecdysozoa</taxon>
        <taxon>Arthropoda</taxon>
        <taxon>Hexapoda</taxon>
        <taxon>Insecta</taxon>
        <taxon>Pterygota</taxon>
        <taxon>Neoptera</taxon>
        <taxon>Endopterygota</taxon>
        <taxon>Lepidoptera</taxon>
        <taxon>Glossata</taxon>
        <taxon>Ditrysia</taxon>
        <taxon>Tineoidea</taxon>
        <taxon>Psychidae</taxon>
        <taxon>Oiketicinae</taxon>
        <taxon>Eumeta</taxon>
    </lineage>
</organism>
<dbReference type="AlphaFoldDB" id="A0A4C1VG45"/>
<dbReference type="Proteomes" id="UP000299102">
    <property type="component" value="Unassembled WGS sequence"/>
</dbReference>
<dbReference type="OrthoDB" id="7419294at2759"/>
<dbReference type="EMBL" id="BGZK01000331">
    <property type="protein sequence ID" value="GBP37267.1"/>
    <property type="molecule type" value="Genomic_DNA"/>
</dbReference>